<keyword evidence="8" id="KW-1185">Reference proteome</keyword>
<dbReference type="InterPro" id="IPR040153">
    <property type="entry name" value="Rcf2"/>
</dbReference>
<keyword evidence="4 5" id="KW-0472">Membrane</keyword>
<evidence type="ECO:0000256" key="2">
    <source>
        <dbReference type="ARBA" id="ARBA00022692"/>
    </source>
</evidence>
<dbReference type="AlphaFoldDB" id="A0A1V6XPB6"/>
<comment type="caution">
    <text evidence="7">The sequence shown here is derived from an EMBL/GenBank/DDBJ whole genome shotgun (WGS) entry which is preliminary data.</text>
</comment>
<dbReference type="EMBL" id="MOOB01000063">
    <property type="protein sequence ID" value="OQE77004.1"/>
    <property type="molecule type" value="Genomic_DNA"/>
</dbReference>
<evidence type="ECO:0000256" key="3">
    <source>
        <dbReference type="ARBA" id="ARBA00022989"/>
    </source>
</evidence>
<dbReference type="PANTHER" id="PTHR28018">
    <property type="entry name" value="RESPIRATORY SUPERCOMPLEX FACTOR 2, MITOCHONDRIAL"/>
    <property type="match status" value="1"/>
</dbReference>
<accession>A0A1V6XPB6</accession>
<evidence type="ECO:0000313" key="7">
    <source>
        <dbReference type="EMBL" id="OQE77004.1"/>
    </source>
</evidence>
<proteinExistence type="predicted"/>
<comment type="subcellular location">
    <subcellularLocation>
        <location evidence="1">Mitochondrion</location>
    </subcellularLocation>
</comment>
<protein>
    <recommendedName>
        <fullName evidence="6">HIG1 domain-containing protein</fullName>
    </recommendedName>
</protein>
<feature type="transmembrane region" description="Helical" evidence="5">
    <location>
        <begin position="107"/>
        <end position="126"/>
    </location>
</feature>
<dbReference type="OMA" id="WVREQKY"/>
<dbReference type="GO" id="GO:0005739">
    <property type="term" value="C:mitochondrion"/>
    <property type="evidence" value="ECO:0007669"/>
    <property type="project" value="UniProtKB-SubCell"/>
</dbReference>
<name>A0A1V6XPB6_PENNA</name>
<feature type="domain" description="HIG1" evidence="6">
    <location>
        <begin position="44"/>
        <end position="135"/>
    </location>
</feature>
<dbReference type="STRING" id="60175.A0A1V6XPB6"/>
<sequence length="147" mass="16861">MVRAREKWRKIVAAESFTGRDSYLSEIDRIKLDHKESHFSQSRDRPKYIPTMESNQQSTSQQLFSWVRDQKYKLAGVTFAASMVGSFILVGRNPYLTGKQKIVQARVYAQGLTLAVIVSLAALDMSDRRKPYIAHRKEVVNQSDAEH</sequence>
<evidence type="ECO:0000256" key="4">
    <source>
        <dbReference type="ARBA" id="ARBA00023136"/>
    </source>
</evidence>
<evidence type="ECO:0000313" key="8">
    <source>
        <dbReference type="Proteomes" id="UP000191691"/>
    </source>
</evidence>
<keyword evidence="2 5" id="KW-0812">Transmembrane</keyword>
<organism evidence="7 8">
    <name type="scientific">Penicillium nalgiovense</name>
    <dbReference type="NCBI Taxonomy" id="60175"/>
    <lineage>
        <taxon>Eukaryota</taxon>
        <taxon>Fungi</taxon>
        <taxon>Dikarya</taxon>
        <taxon>Ascomycota</taxon>
        <taxon>Pezizomycotina</taxon>
        <taxon>Eurotiomycetes</taxon>
        <taxon>Eurotiomycetidae</taxon>
        <taxon>Eurotiales</taxon>
        <taxon>Aspergillaceae</taxon>
        <taxon>Penicillium</taxon>
    </lineage>
</organism>
<dbReference type="PROSITE" id="PS51503">
    <property type="entry name" value="HIG1"/>
    <property type="match status" value="1"/>
</dbReference>
<feature type="transmembrane region" description="Helical" evidence="5">
    <location>
        <begin position="74"/>
        <end position="95"/>
    </location>
</feature>
<dbReference type="GO" id="GO:0033617">
    <property type="term" value="P:mitochondrial respiratory chain complex IV assembly"/>
    <property type="evidence" value="ECO:0007669"/>
    <property type="project" value="TreeGrafter"/>
</dbReference>
<evidence type="ECO:0000256" key="5">
    <source>
        <dbReference type="SAM" id="Phobius"/>
    </source>
</evidence>
<dbReference type="Pfam" id="PF04588">
    <property type="entry name" value="HIG_1_N"/>
    <property type="match status" value="1"/>
</dbReference>
<dbReference type="Proteomes" id="UP000191691">
    <property type="component" value="Unassembled WGS sequence"/>
</dbReference>
<evidence type="ECO:0000259" key="6">
    <source>
        <dbReference type="PROSITE" id="PS51503"/>
    </source>
</evidence>
<reference evidence="8" key="1">
    <citation type="journal article" date="2017" name="Nat. Microbiol.">
        <title>Global analysis of biosynthetic gene clusters reveals vast potential of secondary metabolite production in Penicillium species.</title>
        <authorList>
            <person name="Nielsen J.C."/>
            <person name="Grijseels S."/>
            <person name="Prigent S."/>
            <person name="Ji B."/>
            <person name="Dainat J."/>
            <person name="Nielsen K.F."/>
            <person name="Frisvad J.C."/>
            <person name="Workman M."/>
            <person name="Nielsen J."/>
        </authorList>
    </citation>
    <scope>NUCLEOTIDE SEQUENCE [LARGE SCALE GENOMIC DNA]</scope>
    <source>
        <strain evidence="8">IBT 13039</strain>
    </source>
</reference>
<gene>
    <name evidence="7" type="ORF">PENNAL_c0063G03031</name>
</gene>
<keyword evidence="3 5" id="KW-1133">Transmembrane helix</keyword>
<evidence type="ECO:0000256" key="1">
    <source>
        <dbReference type="ARBA" id="ARBA00004173"/>
    </source>
</evidence>
<dbReference type="PANTHER" id="PTHR28018:SF3">
    <property type="entry name" value="RESPIRATORY SUPERCOMPLEX FACTOR 2, MITOCHONDRIAL"/>
    <property type="match status" value="1"/>
</dbReference>
<dbReference type="InterPro" id="IPR007667">
    <property type="entry name" value="Hypoxia_induced_domain"/>
</dbReference>